<protein>
    <submittedName>
        <fullName evidence="6">Glycoside hydrolase family 3 N-terminal domain-containing protein</fullName>
    </submittedName>
</protein>
<sequence length="801" mass="83516">MTELQEATGSAVGDLPLDELPLDELPLDELAAATAGVNGWTAHGLPVAGVAELTLLDGPLGLVSRTMDERDTATLLPSGTSLAASWDPDLVRRVAGLLGEDARRDGVDVVLGPNLNLPRTPFSGRAFEMFSEDPHLTSVLGAAWIRGLQEHGVAACAKHFVANDTETRRQAMDVAVDERELREVYLAPFEAAVEAGVWTVLTAYNRVRGEHCCENSALLRVLREEWGFDGVTMSDWFATRDTVASALAGLDLEMPGAPRCFGPALADAVRAGAVPADRVRDAADRVVRLGRRVARTGTVAPGDAAERVELLRTAAAAGTVLLHDDGGILPLRTVAGRTLAVLGPNAVVPCLQGGTFAKVTPAVRPTTPAEALVAAFPDAEVLVAPGSAPTGLQPFAEVVLEGFAPGAAEPGATQVRPTSTFVWFGEIPGIGGPGVGGRVRLTTRFTASQDGRHELLVGGTGDAVLTVDGEPVASWPAPDPADVMGVVARADTVAADVDLVAGRTVTVVAEFDLVPGRVQSVTLGHRPPAPPGLLDEAVALAGRADDVGLVLGDDRNASRESADRTTTHLPAGQLELLRAVAAVNPRTVVVLDAGHQVDTSWADTVGAVLVPWYAGEEFATALAEVLRGDREPGGRLPLTFARSDEDYPGAGVGLDEDLVLDYRRVEPAGHAHFATTGRTPAYPFGHGLGYTTWRLGRASTSRVGGEVVVHVPVRNTGHRTGSDVVQVYGRAPGEPVGRLVGSARVQAPGGSVTTAVVRLGRTAFRRWDTGAGAWSVPSGPHVLTVARSAADPDAQELEVTP</sequence>
<dbReference type="Pfam" id="PF14310">
    <property type="entry name" value="Fn3-like"/>
    <property type="match status" value="1"/>
</dbReference>
<gene>
    <name evidence="6" type="ORF">AB1207_10270</name>
</gene>
<dbReference type="Gene3D" id="3.40.50.1700">
    <property type="entry name" value="Glycoside hydrolase family 3 C-terminal domain"/>
    <property type="match status" value="1"/>
</dbReference>
<dbReference type="InterPro" id="IPR017853">
    <property type="entry name" value="GH"/>
</dbReference>
<dbReference type="InterPro" id="IPR036881">
    <property type="entry name" value="Glyco_hydro_3_C_sf"/>
</dbReference>
<dbReference type="EMBL" id="JBFNQN010000006">
    <property type="protein sequence ID" value="MEW9265132.1"/>
    <property type="molecule type" value="Genomic_DNA"/>
</dbReference>
<keyword evidence="3" id="KW-0119">Carbohydrate metabolism</keyword>
<dbReference type="PANTHER" id="PTHR42715:SF10">
    <property type="entry name" value="BETA-GLUCOSIDASE"/>
    <property type="match status" value="1"/>
</dbReference>
<dbReference type="InterPro" id="IPR037524">
    <property type="entry name" value="PA14/GLEYA"/>
</dbReference>
<evidence type="ECO:0000259" key="5">
    <source>
        <dbReference type="PROSITE" id="PS51820"/>
    </source>
</evidence>
<dbReference type="Gene3D" id="2.60.120.260">
    <property type="entry name" value="Galactose-binding domain-like"/>
    <property type="match status" value="1"/>
</dbReference>
<dbReference type="Gene3D" id="2.60.40.10">
    <property type="entry name" value="Immunoglobulins"/>
    <property type="match status" value="1"/>
</dbReference>
<proteinExistence type="inferred from homology"/>
<comment type="similarity">
    <text evidence="1 4">Belongs to the glycosyl hydrolase 3 family.</text>
</comment>
<dbReference type="InterPro" id="IPR019800">
    <property type="entry name" value="Glyco_hydro_3_AS"/>
</dbReference>
<evidence type="ECO:0000256" key="3">
    <source>
        <dbReference type="ARBA" id="ARBA00023277"/>
    </source>
</evidence>
<dbReference type="RefSeq" id="WP_367638062.1">
    <property type="nucleotide sequence ID" value="NZ_JBFNQN010000006.1"/>
</dbReference>
<evidence type="ECO:0000313" key="7">
    <source>
        <dbReference type="Proteomes" id="UP001555826"/>
    </source>
</evidence>
<dbReference type="PROSITE" id="PS51820">
    <property type="entry name" value="PA14"/>
    <property type="match status" value="1"/>
</dbReference>
<dbReference type="Pfam" id="PF00933">
    <property type="entry name" value="Glyco_hydro_3"/>
    <property type="match status" value="1"/>
</dbReference>
<dbReference type="Pfam" id="PF01915">
    <property type="entry name" value="Glyco_hydro_3_C"/>
    <property type="match status" value="1"/>
</dbReference>
<dbReference type="SUPFAM" id="SSF51445">
    <property type="entry name" value="(Trans)glycosidases"/>
    <property type="match status" value="1"/>
</dbReference>
<reference evidence="6 7" key="1">
    <citation type="submission" date="2024-07" db="EMBL/GenBank/DDBJ databases">
        <authorList>
            <person name="Thanompreechachai J."/>
            <person name="Duangmal K."/>
        </authorList>
    </citation>
    <scope>NUCLEOTIDE SEQUENCE [LARGE SCALE GENOMIC DNA]</scope>
    <source>
        <strain evidence="6 7">KCTC 19886</strain>
    </source>
</reference>
<keyword evidence="2 4" id="KW-0378">Hydrolase</keyword>
<dbReference type="PANTHER" id="PTHR42715">
    <property type="entry name" value="BETA-GLUCOSIDASE"/>
    <property type="match status" value="1"/>
</dbReference>
<dbReference type="PROSITE" id="PS00775">
    <property type="entry name" value="GLYCOSYL_HYDROL_F3"/>
    <property type="match status" value="1"/>
</dbReference>
<dbReference type="InterPro" id="IPR013783">
    <property type="entry name" value="Ig-like_fold"/>
</dbReference>
<accession>A0ABV3P673</accession>
<evidence type="ECO:0000256" key="1">
    <source>
        <dbReference type="ARBA" id="ARBA00005336"/>
    </source>
</evidence>
<dbReference type="InterPro" id="IPR050288">
    <property type="entry name" value="Cellulose_deg_GH3"/>
</dbReference>
<comment type="caution">
    <text evidence="6">The sequence shown here is derived from an EMBL/GenBank/DDBJ whole genome shotgun (WGS) entry which is preliminary data.</text>
</comment>
<dbReference type="InterPro" id="IPR036962">
    <property type="entry name" value="Glyco_hydro_3_N_sf"/>
</dbReference>
<dbReference type="InterPro" id="IPR026891">
    <property type="entry name" value="Fn3-like"/>
</dbReference>
<evidence type="ECO:0000313" key="6">
    <source>
        <dbReference type="EMBL" id="MEW9265132.1"/>
    </source>
</evidence>
<name>A0ABV3P673_9ACTN</name>
<dbReference type="SUPFAM" id="SSF52279">
    <property type="entry name" value="Beta-D-glucan exohydrolase, C-terminal domain"/>
    <property type="match status" value="1"/>
</dbReference>
<dbReference type="SMART" id="SM01217">
    <property type="entry name" value="Fn3_like"/>
    <property type="match status" value="1"/>
</dbReference>
<evidence type="ECO:0000256" key="2">
    <source>
        <dbReference type="ARBA" id="ARBA00022801"/>
    </source>
</evidence>
<dbReference type="InterPro" id="IPR001764">
    <property type="entry name" value="Glyco_hydro_3_N"/>
</dbReference>
<feature type="domain" description="PA14" evidence="5">
    <location>
        <begin position="385"/>
        <end position="539"/>
    </location>
</feature>
<organism evidence="6 7">
    <name type="scientific">Kineococcus endophyticus</name>
    <dbReference type="NCBI Taxonomy" id="1181883"/>
    <lineage>
        <taxon>Bacteria</taxon>
        <taxon>Bacillati</taxon>
        <taxon>Actinomycetota</taxon>
        <taxon>Actinomycetes</taxon>
        <taxon>Kineosporiales</taxon>
        <taxon>Kineosporiaceae</taxon>
        <taxon>Kineococcus</taxon>
    </lineage>
</organism>
<keyword evidence="7" id="KW-1185">Reference proteome</keyword>
<evidence type="ECO:0000256" key="4">
    <source>
        <dbReference type="RuleBase" id="RU361161"/>
    </source>
</evidence>
<dbReference type="InterPro" id="IPR002772">
    <property type="entry name" value="Glyco_hydro_3_C"/>
</dbReference>
<dbReference type="Proteomes" id="UP001555826">
    <property type="component" value="Unassembled WGS sequence"/>
</dbReference>
<dbReference type="GO" id="GO:0016787">
    <property type="term" value="F:hydrolase activity"/>
    <property type="evidence" value="ECO:0007669"/>
    <property type="project" value="UniProtKB-KW"/>
</dbReference>
<dbReference type="Gene3D" id="3.20.20.300">
    <property type="entry name" value="Glycoside hydrolase, family 3, N-terminal domain"/>
    <property type="match status" value="1"/>
</dbReference>
<dbReference type="PRINTS" id="PR00133">
    <property type="entry name" value="GLHYDRLASE3"/>
</dbReference>
<keyword evidence="4" id="KW-0326">Glycosidase</keyword>